<name>A0A819KQC6_9BILA</name>
<dbReference type="AlphaFoldDB" id="A0A819KQC6"/>
<gene>
    <name evidence="1" type="ORF">KXQ929_LOCUS25705</name>
</gene>
<dbReference type="Proteomes" id="UP000663868">
    <property type="component" value="Unassembled WGS sequence"/>
</dbReference>
<comment type="caution">
    <text evidence="1">The sequence shown here is derived from an EMBL/GenBank/DDBJ whole genome shotgun (WGS) entry which is preliminary data.</text>
</comment>
<proteinExistence type="predicted"/>
<reference evidence="1" key="1">
    <citation type="submission" date="2021-02" db="EMBL/GenBank/DDBJ databases">
        <authorList>
            <person name="Nowell W R."/>
        </authorList>
    </citation>
    <scope>NUCLEOTIDE SEQUENCE</scope>
</reference>
<organism evidence="1 2">
    <name type="scientific">Adineta steineri</name>
    <dbReference type="NCBI Taxonomy" id="433720"/>
    <lineage>
        <taxon>Eukaryota</taxon>
        <taxon>Metazoa</taxon>
        <taxon>Spiralia</taxon>
        <taxon>Gnathifera</taxon>
        <taxon>Rotifera</taxon>
        <taxon>Eurotatoria</taxon>
        <taxon>Bdelloidea</taxon>
        <taxon>Adinetida</taxon>
        <taxon>Adinetidae</taxon>
        <taxon>Adineta</taxon>
    </lineage>
</organism>
<evidence type="ECO:0000313" key="2">
    <source>
        <dbReference type="Proteomes" id="UP000663868"/>
    </source>
</evidence>
<dbReference type="EMBL" id="CAJOBB010002252">
    <property type="protein sequence ID" value="CAF3952666.1"/>
    <property type="molecule type" value="Genomic_DNA"/>
</dbReference>
<evidence type="ECO:0000313" key="1">
    <source>
        <dbReference type="EMBL" id="CAF3952666.1"/>
    </source>
</evidence>
<sequence>MVRILTVYGFKDSVIGPFTDYFRGPGRDMIMICTFVGGSVPILKMDDETLFQTLMNNLHIYLKSIHLNELMGEKQQSVNLNATLNDVNEKLSIMCNIAKTKTNDHNATKISKFDNNVDEKISMMNTKYG</sequence>
<protein>
    <submittedName>
        <fullName evidence="1">Uncharacterized protein</fullName>
    </submittedName>
</protein>
<accession>A0A819KQC6</accession>